<keyword evidence="4" id="KW-0539">Nucleus</keyword>
<protein>
    <recommendedName>
        <fullName evidence="6">RRM domain-containing protein</fullName>
    </recommendedName>
</protein>
<dbReference type="SMART" id="SM00360">
    <property type="entry name" value="RRM"/>
    <property type="match status" value="1"/>
</dbReference>
<reference evidence="7 8" key="1">
    <citation type="submission" date="2013-12" db="EMBL/GenBank/DDBJ databases">
        <title>Draft genome of the parsitic nematode Ancylostoma duodenale.</title>
        <authorList>
            <person name="Mitreva M."/>
        </authorList>
    </citation>
    <scope>NUCLEOTIDE SEQUENCE [LARGE SCALE GENOMIC DNA]</scope>
    <source>
        <strain evidence="7 8">Zhejiang</strain>
    </source>
</reference>
<accession>A0A0C2CKR9</accession>
<dbReference type="EMBL" id="KN749983">
    <property type="protein sequence ID" value="KIH50347.1"/>
    <property type="molecule type" value="Genomic_DNA"/>
</dbReference>
<dbReference type="OrthoDB" id="3945418at2759"/>
<evidence type="ECO:0000313" key="7">
    <source>
        <dbReference type="EMBL" id="KIH50347.1"/>
    </source>
</evidence>
<dbReference type="Pfam" id="PF00076">
    <property type="entry name" value="RRM_1"/>
    <property type="match status" value="1"/>
</dbReference>
<dbReference type="InterPro" id="IPR051945">
    <property type="entry name" value="RRM_MRD1_RNA_proc_ribogen"/>
</dbReference>
<proteinExistence type="predicted"/>
<dbReference type="SUPFAM" id="SSF54928">
    <property type="entry name" value="RNA-binding domain, RBD"/>
    <property type="match status" value="1"/>
</dbReference>
<evidence type="ECO:0000256" key="3">
    <source>
        <dbReference type="ARBA" id="ARBA00022884"/>
    </source>
</evidence>
<gene>
    <name evidence="7" type="ORF">ANCDUO_19575</name>
</gene>
<keyword evidence="3 5" id="KW-0694">RNA-binding</keyword>
<evidence type="ECO:0000313" key="8">
    <source>
        <dbReference type="Proteomes" id="UP000054047"/>
    </source>
</evidence>
<evidence type="ECO:0000256" key="1">
    <source>
        <dbReference type="ARBA" id="ARBA00004123"/>
    </source>
</evidence>
<dbReference type="PROSITE" id="PS50102">
    <property type="entry name" value="RRM"/>
    <property type="match status" value="1"/>
</dbReference>
<sequence length="89" mass="10471">MARRLTTKKEDLQNVCSKFGTFTDIVLPPSKKMPGRIAGFAFVQFKTREAAEKAREHFNSNKFQQLRIGYPVIRSCIDMQFQFWKYEFA</sequence>
<dbReference type="Proteomes" id="UP000054047">
    <property type="component" value="Unassembled WGS sequence"/>
</dbReference>
<evidence type="ECO:0000259" key="6">
    <source>
        <dbReference type="PROSITE" id="PS50102"/>
    </source>
</evidence>
<dbReference type="PANTHER" id="PTHR48039:SF5">
    <property type="entry name" value="RNA-BINDING PROTEIN 28"/>
    <property type="match status" value="1"/>
</dbReference>
<keyword evidence="8" id="KW-1185">Reference proteome</keyword>
<dbReference type="PANTHER" id="PTHR48039">
    <property type="entry name" value="RNA-BINDING MOTIF PROTEIN 14B"/>
    <property type="match status" value="1"/>
</dbReference>
<dbReference type="AlphaFoldDB" id="A0A0C2CKR9"/>
<feature type="domain" description="RRM" evidence="6">
    <location>
        <begin position="1"/>
        <end position="73"/>
    </location>
</feature>
<dbReference type="GO" id="GO:0005730">
    <property type="term" value="C:nucleolus"/>
    <property type="evidence" value="ECO:0007669"/>
    <property type="project" value="TreeGrafter"/>
</dbReference>
<dbReference type="InterPro" id="IPR000504">
    <property type="entry name" value="RRM_dom"/>
</dbReference>
<comment type="subcellular location">
    <subcellularLocation>
        <location evidence="1">Nucleus</location>
    </subcellularLocation>
</comment>
<dbReference type="InterPro" id="IPR035979">
    <property type="entry name" value="RBD_domain_sf"/>
</dbReference>
<dbReference type="Gene3D" id="3.30.70.330">
    <property type="match status" value="1"/>
</dbReference>
<organism evidence="7 8">
    <name type="scientific">Ancylostoma duodenale</name>
    <dbReference type="NCBI Taxonomy" id="51022"/>
    <lineage>
        <taxon>Eukaryota</taxon>
        <taxon>Metazoa</taxon>
        <taxon>Ecdysozoa</taxon>
        <taxon>Nematoda</taxon>
        <taxon>Chromadorea</taxon>
        <taxon>Rhabditida</taxon>
        <taxon>Rhabditina</taxon>
        <taxon>Rhabditomorpha</taxon>
        <taxon>Strongyloidea</taxon>
        <taxon>Ancylostomatidae</taxon>
        <taxon>Ancylostomatinae</taxon>
        <taxon>Ancylostoma</taxon>
    </lineage>
</organism>
<evidence type="ECO:0000256" key="2">
    <source>
        <dbReference type="ARBA" id="ARBA00022737"/>
    </source>
</evidence>
<evidence type="ECO:0000256" key="5">
    <source>
        <dbReference type="PROSITE-ProRule" id="PRU00176"/>
    </source>
</evidence>
<dbReference type="InterPro" id="IPR012677">
    <property type="entry name" value="Nucleotide-bd_a/b_plait_sf"/>
</dbReference>
<evidence type="ECO:0000256" key="4">
    <source>
        <dbReference type="ARBA" id="ARBA00023242"/>
    </source>
</evidence>
<keyword evidence="2" id="KW-0677">Repeat</keyword>
<dbReference type="GO" id="GO:0003729">
    <property type="term" value="F:mRNA binding"/>
    <property type="evidence" value="ECO:0007669"/>
    <property type="project" value="TreeGrafter"/>
</dbReference>
<name>A0A0C2CKR9_9BILA</name>